<proteinExistence type="predicted"/>
<organism evidence="2 3">
    <name type="scientific">Hyaloscypha variabilis (strain UAMH 11265 / GT02V1 / F)</name>
    <name type="common">Meliniomyces variabilis</name>
    <dbReference type="NCBI Taxonomy" id="1149755"/>
    <lineage>
        <taxon>Eukaryota</taxon>
        <taxon>Fungi</taxon>
        <taxon>Dikarya</taxon>
        <taxon>Ascomycota</taxon>
        <taxon>Pezizomycotina</taxon>
        <taxon>Leotiomycetes</taxon>
        <taxon>Helotiales</taxon>
        <taxon>Hyaloscyphaceae</taxon>
        <taxon>Hyaloscypha</taxon>
        <taxon>Hyaloscypha variabilis</taxon>
    </lineage>
</organism>
<dbReference type="Proteomes" id="UP000235786">
    <property type="component" value="Unassembled WGS sequence"/>
</dbReference>
<sequence length="585" mass="66206">MSAFQYSRLDPTDQSFRVLILEPNVWDTPIHCRVEHASLAAPPAYEALSYVWGDATALREIYLEACVHAVTINLEIALRYLRHEKVERILWVDALCINQNDLIERSEQVQKMGDIYTKAKRVVAWTGEASEDSDDALKLMEEFTNIGLMLGGAEFEADFPLQTWFNLQNWGALWRFLDRTYWSRMWILQELFATPYRSQEKCILMCGKRSLDRFYYDLACITLATVMSSMRCVDEITQEIREPLLSMMRWNRTLPGLVMFHTLTNSQYLSKPDFGLLLKTTNFFQAADDRDKIYALLGLAPAMYQDFHVDYSRPLKHVLMDLVQFLADKEGSLNILFGNRSSKSRLEPTWTPELNSNLISESWVPNDLGFWAAGRTQPMIEINRSTGVMSTRGITIGTLQTVIAGPNLLAGSPDESTSAEGLGDALGYLRLIDEINDFLAILPSESERETLWRTLVIDQDSSGIDPIHPAPNEFGAAFEAVFSRKGAEIETEEEVESTTQFIRSMAKYVTNRCFFATSNGKMGIGPRWAKPGDMAVILYGADLLFILREKGAGYELIGDAYVHGVMHGELATDENRGNSQVFDIC</sequence>
<dbReference type="InterPro" id="IPR010730">
    <property type="entry name" value="HET"/>
</dbReference>
<accession>A0A2J6RUH0</accession>
<feature type="domain" description="Heterokaryon incompatibility" evidence="1">
    <location>
        <begin position="45"/>
        <end position="190"/>
    </location>
</feature>
<reference evidence="2 3" key="1">
    <citation type="submission" date="2016-04" db="EMBL/GenBank/DDBJ databases">
        <title>A degradative enzymes factory behind the ericoid mycorrhizal symbiosis.</title>
        <authorList>
            <consortium name="DOE Joint Genome Institute"/>
            <person name="Martino E."/>
            <person name="Morin E."/>
            <person name="Grelet G."/>
            <person name="Kuo A."/>
            <person name="Kohler A."/>
            <person name="Daghino S."/>
            <person name="Barry K."/>
            <person name="Choi C."/>
            <person name="Cichocki N."/>
            <person name="Clum A."/>
            <person name="Copeland A."/>
            <person name="Hainaut M."/>
            <person name="Haridas S."/>
            <person name="Labutti K."/>
            <person name="Lindquist E."/>
            <person name="Lipzen A."/>
            <person name="Khouja H.-R."/>
            <person name="Murat C."/>
            <person name="Ohm R."/>
            <person name="Olson A."/>
            <person name="Spatafora J."/>
            <person name="Veneault-Fourrey C."/>
            <person name="Henrissat B."/>
            <person name="Grigoriev I."/>
            <person name="Martin F."/>
            <person name="Perotto S."/>
        </authorList>
    </citation>
    <scope>NUCLEOTIDE SEQUENCE [LARGE SCALE GENOMIC DNA]</scope>
    <source>
        <strain evidence="2 3">F</strain>
    </source>
</reference>
<dbReference type="InterPro" id="IPR052895">
    <property type="entry name" value="HetReg/Transcr_Mod"/>
</dbReference>
<dbReference type="AlphaFoldDB" id="A0A2J6RUH0"/>
<gene>
    <name evidence="2" type="ORF">L207DRAFT_510426</name>
</gene>
<evidence type="ECO:0000313" key="2">
    <source>
        <dbReference type="EMBL" id="PMD42168.1"/>
    </source>
</evidence>
<dbReference type="PANTHER" id="PTHR24148:SF64">
    <property type="entry name" value="HETEROKARYON INCOMPATIBILITY DOMAIN-CONTAINING PROTEIN"/>
    <property type="match status" value="1"/>
</dbReference>
<evidence type="ECO:0000313" key="3">
    <source>
        <dbReference type="Proteomes" id="UP000235786"/>
    </source>
</evidence>
<evidence type="ECO:0000259" key="1">
    <source>
        <dbReference type="Pfam" id="PF06985"/>
    </source>
</evidence>
<dbReference type="Pfam" id="PF06985">
    <property type="entry name" value="HET"/>
    <property type="match status" value="1"/>
</dbReference>
<dbReference type="OrthoDB" id="3557394at2759"/>
<keyword evidence="3" id="KW-1185">Reference proteome</keyword>
<dbReference type="EMBL" id="KZ613943">
    <property type="protein sequence ID" value="PMD42168.1"/>
    <property type="molecule type" value="Genomic_DNA"/>
</dbReference>
<protein>
    <submittedName>
        <fullName evidence="2">HET-domain-containing protein</fullName>
    </submittedName>
</protein>
<dbReference type="PANTHER" id="PTHR24148">
    <property type="entry name" value="ANKYRIN REPEAT DOMAIN-CONTAINING PROTEIN 39 HOMOLOG-RELATED"/>
    <property type="match status" value="1"/>
</dbReference>
<dbReference type="Pfam" id="PF26639">
    <property type="entry name" value="Het-6_barrel"/>
    <property type="match status" value="1"/>
</dbReference>
<name>A0A2J6RUH0_HYAVF</name>